<gene>
    <name evidence="1" type="ORF">PSON_ATCC_30995.1.T0590022</name>
</gene>
<dbReference type="Proteomes" id="UP000692954">
    <property type="component" value="Unassembled WGS sequence"/>
</dbReference>
<evidence type="ECO:0000313" key="1">
    <source>
        <dbReference type="EMBL" id="CAD8092381.1"/>
    </source>
</evidence>
<dbReference type="EMBL" id="CAJJDN010000059">
    <property type="protein sequence ID" value="CAD8092381.1"/>
    <property type="molecule type" value="Genomic_DNA"/>
</dbReference>
<comment type="caution">
    <text evidence="1">The sequence shown here is derived from an EMBL/GenBank/DDBJ whole genome shotgun (WGS) entry which is preliminary data.</text>
</comment>
<name>A0A8S1NQ64_9CILI</name>
<dbReference type="AlphaFoldDB" id="A0A8S1NQ64"/>
<organism evidence="1 2">
    <name type="scientific">Paramecium sonneborni</name>
    <dbReference type="NCBI Taxonomy" id="65129"/>
    <lineage>
        <taxon>Eukaryota</taxon>
        <taxon>Sar</taxon>
        <taxon>Alveolata</taxon>
        <taxon>Ciliophora</taxon>
        <taxon>Intramacronucleata</taxon>
        <taxon>Oligohymenophorea</taxon>
        <taxon>Peniculida</taxon>
        <taxon>Parameciidae</taxon>
        <taxon>Paramecium</taxon>
    </lineage>
</organism>
<accession>A0A8S1NQ64</accession>
<sequence length="159" mass="19074">MNQSFFESWVMDQLNQNEETQKTKIKKEKKKPRSKEFLQNLKEMTELEVQFNEMTLSDKSQRQSSIQKIDFGKFVNISSVQDEEFLKWILSQLRLYFQSKKISLVSNKIDFLFNLLFDEKEIDFLEKGICSRLGIENNSLNVQEQKIFLKNIFCNIFEF</sequence>
<proteinExistence type="predicted"/>
<keyword evidence="2" id="KW-1185">Reference proteome</keyword>
<protein>
    <submittedName>
        <fullName evidence="1">Uncharacterized protein</fullName>
    </submittedName>
</protein>
<evidence type="ECO:0000313" key="2">
    <source>
        <dbReference type="Proteomes" id="UP000692954"/>
    </source>
</evidence>
<reference evidence="1" key="1">
    <citation type="submission" date="2021-01" db="EMBL/GenBank/DDBJ databases">
        <authorList>
            <consortium name="Genoscope - CEA"/>
            <person name="William W."/>
        </authorList>
    </citation>
    <scope>NUCLEOTIDE SEQUENCE</scope>
</reference>
<dbReference type="OrthoDB" id="306190at2759"/>